<dbReference type="Pfam" id="PF00149">
    <property type="entry name" value="Metallophos"/>
    <property type="match status" value="1"/>
</dbReference>
<keyword evidence="1" id="KW-0378">Hydrolase</keyword>
<sequence length="419" mass="45994">MKFVHAADLHIDSPLRGLGRYPGAPVEQIRGATRRALENLVSLCLTEEVDLLLLAGDIYDGDWKDYSTGLFFAAQLSRLRAARVEVVLLYGNHDAESNITRHLELPENARRLDPRRPESVVFDRLGVAVHGQSFATKAVTDDLAAGYPDAHTGLFNIGMLHTCLGGREGHDNYAPCSLSTLVGKRYDYWALGHVHTREVLSEDPYIAFPGNLQGRHARETGEKGALLCTVDEGRITSVEHRALDVVRWCACEVDLSPAASADDIVDLTREQLEQRVAEADGRTLAARVILCGATPAHAALRADFERWTGQIRAIANDLGGGLWIERVLSRTLAPIEVGALEERDDAIGQLTRSLRALREDEVGLSSLLREFASLKNKLPAEAREADDAIRLDDPAFLREALDDVEHTLISRLLGAGEPP</sequence>
<dbReference type="Proteomes" id="UP000075260">
    <property type="component" value="Unassembled WGS sequence"/>
</dbReference>
<dbReference type="RefSeq" id="WP_061611705.1">
    <property type="nucleotide sequence ID" value="NZ_JEMA01000914.1"/>
</dbReference>
<dbReference type="InterPro" id="IPR004843">
    <property type="entry name" value="Calcineurin-like_PHP"/>
</dbReference>
<dbReference type="PANTHER" id="PTHR30337:SF7">
    <property type="entry name" value="PHOSPHOESTERASE"/>
    <property type="match status" value="1"/>
</dbReference>
<gene>
    <name evidence="3" type="ORF">BE15_14905</name>
</gene>
<dbReference type="PIRSF" id="PIRSF033091">
    <property type="entry name" value="Pesterase_YhaO"/>
    <property type="match status" value="1"/>
</dbReference>
<dbReference type="CDD" id="cd00840">
    <property type="entry name" value="MPP_Mre11_N"/>
    <property type="match status" value="1"/>
</dbReference>
<feature type="domain" description="Calcineurin-like phosphoesterase" evidence="2">
    <location>
        <begin position="1"/>
        <end position="196"/>
    </location>
</feature>
<reference evidence="3 4" key="1">
    <citation type="submission" date="2014-02" db="EMBL/GenBank/DDBJ databases">
        <title>The small core and large imbalanced accessory genome model reveals a collaborative survival strategy of Sorangium cellulosum strains in nature.</title>
        <authorList>
            <person name="Han K."/>
            <person name="Peng R."/>
            <person name="Blom J."/>
            <person name="Li Y.-Z."/>
        </authorList>
    </citation>
    <scope>NUCLEOTIDE SEQUENCE [LARGE SCALE GENOMIC DNA]</scope>
    <source>
        <strain evidence="3 4">So0008-312</strain>
    </source>
</reference>
<dbReference type="EMBL" id="JEMA01000914">
    <property type="protein sequence ID" value="KYF64419.1"/>
    <property type="molecule type" value="Genomic_DNA"/>
</dbReference>
<evidence type="ECO:0000256" key="1">
    <source>
        <dbReference type="ARBA" id="ARBA00022801"/>
    </source>
</evidence>
<evidence type="ECO:0000313" key="3">
    <source>
        <dbReference type="EMBL" id="KYF64419.1"/>
    </source>
</evidence>
<evidence type="ECO:0000313" key="4">
    <source>
        <dbReference type="Proteomes" id="UP000075260"/>
    </source>
</evidence>
<organism evidence="3 4">
    <name type="scientific">Sorangium cellulosum</name>
    <name type="common">Polyangium cellulosum</name>
    <dbReference type="NCBI Taxonomy" id="56"/>
    <lineage>
        <taxon>Bacteria</taxon>
        <taxon>Pseudomonadati</taxon>
        <taxon>Myxococcota</taxon>
        <taxon>Polyangia</taxon>
        <taxon>Polyangiales</taxon>
        <taxon>Polyangiaceae</taxon>
        <taxon>Sorangium</taxon>
    </lineage>
</organism>
<dbReference type="AlphaFoldDB" id="A0A150Q8X1"/>
<dbReference type="PANTHER" id="PTHR30337">
    <property type="entry name" value="COMPONENT OF ATP-DEPENDENT DSDNA EXONUCLEASE"/>
    <property type="match status" value="1"/>
</dbReference>
<dbReference type="GO" id="GO:0016787">
    <property type="term" value="F:hydrolase activity"/>
    <property type="evidence" value="ECO:0007669"/>
    <property type="project" value="UniProtKB-KW"/>
</dbReference>
<accession>A0A150Q8X1</accession>
<dbReference type="InterPro" id="IPR050535">
    <property type="entry name" value="DNA_Repair-Maintenance_Comp"/>
</dbReference>
<dbReference type="Gene3D" id="3.60.21.10">
    <property type="match status" value="1"/>
</dbReference>
<name>A0A150Q8X1_SORCE</name>
<evidence type="ECO:0000259" key="2">
    <source>
        <dbReference type="Pfam" id="PF00149"/>
    </source>
</evidence>
<proteinExistence type="predicted"/>
<comment type="caution">
    <text evidence="3">The sequence shown here is derived from an EMBL/GenBank/DDBJ whole genome shotgun (WGS) entry which is preliminary data.</text>
</comment>
<dbReference type="InterPro" id="IPR014576">
    <property type="entry name" value="Pesterase_YhaO"/>
</dbReference>
<dbReference type="SUPFAM" id="SSF56300">
    <property type="entry name" value="Metallo-dependent phosphatases"/>
    <property type="match status" value="1"/>
</dbReference>
<dbReference type="InterPro" id="IPR041796">
    <property type="entry name" value="Mre11_N"/>
</dbReference>
<protein>
    <submittedName>
        <fullName evidence="3">Metallophosphoesterase</fullName>
    </submittedName>
</protein>
<dbReference type="OrthoDB" id="9773856at2"/>
<dbReference type="InterPro" id="IPR029052">
    <property type="entry name" value="Metallo-depent_PP-like"/>
</dbReference>